<keyword evidence="3" id="KW-1185">Reference proteome</keyword>
<evidence type="ECO:0000313" key="3">
    <source>
        <dbReference type="Proteomes" id="UP001556631"/>
    </source>
</evidence>
<feature type="compositionally biased region" description="Low complexity" evidence="1">
    <location>
        <begin position="59"/>
        <end position="76"/>
    </location>
</feature>
<proteinExistence type="predicted"/>
<dbReference type="RefSeq" id="WP_367992458.1">
    <property type="nucleotide sequence ID" value="NZ_JBFPJR010000008.1"/>
</dbReference>
<protein>
    <submittedName>
        <fullName evidence="2">DUF3500 domain-containing protein</fullName>
    </submittedName>
</protein>
<dbReference type="Proteomes" id="UP001556631">
    <property type="component" value="Unassembled WGS sequence"/>
</dbReference>
<reference evidence="2 3" key="1">
    <citation type="submission" date="2024-07" db="EMBL/GenBank/DDBJ databases">
        <authorList>
            <person name="Lee S."/>
            <person name="Kang M."/>
        </authorList>
    </citation>
    <scope>NUCLEOTIDE SEQUENCE [LARGE SCALE GENOMIC DNA]</scope>
    <source>
        <strain evidence="2 3">DS6</strain>
    </source>
</reference>
<dbReference type="PANTHER" id="PTHR37489:SF1">
    <property type="entry name" value="DUF3500 DOMAIN-CONTAINING PROTEIN"/>
    <property type="match status" value="1"/>
</dbReference>
<dbReference type="PANTHER" id="PTHR37489">
    <property type="entry name" value="DUF3500 DOMAIN-CONTAINING PROTEIN"/>
    <property type="match status" value="1"/>
</dbReference>
<sequence length="463" mass="49216">MTDPQVDPLEHQYSHATGHRRHEPGSPAFVGRRRLMTQAFAAAGAAAFSTMLAACASDSSSSSTASSSGAAAAGPGRPEGGPGSEGGPGGGGPGGGGGADGGPGITDKFVGVTTDGTVIKDLFSIHKTGVSTDSVVAAAKAWLASLTAAQRKAVTFPVKAADYTKDEWRLWTNVDGDRSEGMSLQDMTKAQRTKALAILKAGMSARGLENADKVRHLNLYGGQLTKTTDRFNDELYWMTIMGTPSTTDPWGWQFEGHHLVINYFVLGDQVVMTPTFMGSEPTVANDNIDSAYEGTKVFQDELAAGYALIRSLSADQQSVAIVQGTPSDLTAGAYSDNVVIAYEGIKATDLDATQLAKLWQLVELYVGNVDDGHARVTMAQIKKHKDETHFSWHGTTKENAPIYFRVHSPVVLIELDCQDLGPVGEAAGWKAGMSQRHIHTIIRTPNGNDYGKDLLALHLAMDH</sequence>
<comment type="caution">
    <text evidence="2">The sequence shown here is derived from an EMBL/GenBank/DDBJ whole genome shotgun (WGS) entry which is preliminary data.</text>
</comment>
<evidence type="ECO:0000313" key="2">
    <source>
        <dbReference type="EMBL" id="MEX0427255.1"/>
    </source>
</evidence>
<feature type="region of interest" description="Disordered" evidence="1">
    <location>
        <begin position="1"/>
        <end position="27"/>
    </location>
</feature>
<dbReference type="Pfam" id="PF12006">
    <property type="entry name" value="DUF3500"/>
    <property type="match status" value="1"/>
</dbReference>
<dbReference type="InterPro" id="IPR006311">
    <property type="entry name" value="TAT_signal"/>
</dbReference>
<feature type="region of interest" description="Disordered" evidence="1">
    <location>
        <begin position="59"/>
        <end position="107"/>
    </location>
</feature>
<dbReference type="InterPro" id="IPR021889">
    <property type="entry name" value="DUF3500"/>
</dbReference>
<organism evidence="2 3">
    <name type="scientific">Nocardioides eburneus</name>
    <dbReference type="NCBI Taxonomy" id="3231482"/>
    <lineage>
        <taxon>Bacteria</taxon>
        <taxon>Bacillati</taxon>
        <taxon>Actinomycetota</taxon>
        <taxon>Actinomycetes</taxon>
        <taxon>Propionibacteriales</taxon>
        <taxon>Nocardioidaceae</taxon>
        <taxon>Nocardioides</taxon>
    </lineage>
</organism>
<accession>A0ABV3SZ22</accession>
<gene>
    <name evidence="2" type="ORF">AB3X52_06450</name>
</gene>
<evidence type="ECO:0000256" key="1">
    <source>
        <dbReference type="SAM" id="MobiDB-lite"/>
    </source>
</evidence>
<feature type="compositionally biased region" description="Gly residues" evidence="1">
    <location>
        <begin position="77"/>
        <end position="104"/>
    </location>
</feature>
<name>A0ABV3SZ22_9ACTN</name>
<dbReference type="EMBL" id="JBFPJR010000008">
    <property type="protein sequence ID" value="MEX0427255.1"/>
    <property type="molecule type" value="Genomic_DNA"/>
</dbReference>
<dbReference type="PROSITE" id="PS51318">
    <property type="entry name" value="TAT"/>
    <property type="match status" value="1"/>
</dbReference>